<keyword evidence="3" id="KW-1185">Reference proteome</keyword>
<dbReference type="KEGG" id="mrr:Moror_9729"/>
<feature type="compositionally biased region" description="Polar residues" evidence="1">
    <location>
        <begin position="79"/>
        <end position="91"/>
    </location>
</feature>
<reference evidence="2 3" key="1">
    <citation type="journal article" date="2014" name="BMC Genomics">
        <title>Genome and secretome analysis of the hemibiotrophic fungal pathogen, Moniliophthora roreri, which causes frosty pod rot disease of cacao: mechanisms of the biotrophic and necrotrophic phases.</title>
        <authorList>
            <person name="Meinhardt L.W."/>
            <person name="Costa G.G.L."/>
            <person name="Thomazella D.P.T."/>
            <person name="Teixeira P.J.P.L."/>
            <person name="Carazzolle M.F."/>
            <person name="Schuster S.C."/>
            <person name="Carlson J.E."/>
            <person name="Guiltinan M.J."/>
            <person name="Mieczkowski P."/>
            <person name="Farmer A."/>
            <person name="Ramaraj T."/>
            <person name="Crozier J."/>
            <person name="Davis R.E."/>
            <person name="Shao J."/>
            <person name="Melnick R.L."/>
            <person name="Pereira G.A.G."/>
            <person name="Bailey B.A."/>
        </authorList>
    </citation>
    <scope>NUCLEOTIDE SEQUENCE [LARGE SCALE GENOMIC DNA]</scope>
    <source>
        <strain evidence="2 3">MCA 2997</strain>
    </source>
</reference>
<name>V2X2H0_MONRO</name>
<dbReference type="AlphaFoldDB" id="V2X2H0"/>
<feature type="compositionally biased region" description="Low complexity" evidence="1">
    <location>
        <begin position="54"/>
        <end position="64"/>
    </location>
</feature>
<evidence type="ECO:0000313" key="2">
    <source>
        <dbReference type="EMBL" id="ESK86625.1"/>
    </source>
</evidence>
<comment type="caution">
    <text evidence="2">The sequence shown here is derived from an EMBL/GenBank/DDBJ whole genome shotgun (WGS) entry which is preliminary data.</text>
</comment>
<evidence type="ECO:0000313" key="3">
    <source>
        <dbReference type="Proteomes" id="UP000017559"/>
    </source>
</evidence>
<gene>
    <name evidence="2" type="ORF">Moror_9729</name>
</gene>
<dbReference type="Proteomes" id="UP000017559">
    <property type="component" value="Unassembled WGS sequence"/>
</dbReference>
<accession>V2X2H0</accession>
<sequence length="91" mass="10024">MPAASLKRSYKEGRRGWKKEGEEWWYRKGASSVPFTLNPTPRLSSAAAETLVLPSPHTIPSTPKSTPPTPTNGREMVQTHHTAASSVTEHE</sequence>
<dbReference type="EMBL" id="AWSO01000912">
    <property type="protein sequence ID" value="ESK86625.1"/>
    <property type="molecule type" value="Genomic_DNA"/>
</dbReference>
<dbReference type="HOGENOM" id="CLU_2427538_0_0_1"/>
<feature type="region of interest" description="Disordered" evidence="1">
    <location>
        <begin position="53"/>
        <end position="91"/>
    </location>
</feature>
<evidence type="ECO:0000256" key="1">
    <source>
        <dbReference type="SAM" id="MobiDB-lite"/>
    </source>
</evidence>
<protein>
    <submittedName>
        <fullName evidence="2">Uncharacterized protein</fullName>
    </submittedName>
</protein>
<proteinExistence type="predicted"/>
<organism evidence="2 3">
    <name type="scientific">Moniliophthora roreri (strain MCA 2997)</name>
    <name type="common">Cocoa frosty pod rot fungus</name>
    <name type="synonym">Crinipellis roreri</name>
    <dbReference type="NCBI Taxonomy" id="1381753"/>
    <lineage>
        <taxon>Eukaryota</taxon>
        <taxon>Fungi</taxon>
        <taxon>Dikarya</taxon>
        <taxon>Basidiomycota</taxon>
        <taxon>Agaricomycotina</taxon>
        <taxon>Agaricomycetes</taxon>
        <taxon>Agaricomycetidae</taxon>
        <taxon>Agaricales</taxon>
        <taxon>Marasmiineae</taxon>
        <taxon>Marasmiaceae</taxon>
        <taxon>Moniliophthora</taxon>
    </lineage>
</organism>